<dbReference type="AlphaFoldDB" id="A0A319DXY2"/>
<dbReference type="Proteomes" id="UP000248423">
    <property type="component" value="Unassembled WGS sequence"/>
</dbReference>
<feature type="transmembrane region" description="Helical" evidence="1">
    <location>
        <begin position="12"/>
        <end position="32"/>
    </location>
</feature>
<keyword evidence="3" id="KW-1185">Reference proteome</keyword>
<evidence type="ECO:0000313" key="3">
    <source>
        <dbReference type="Proteomes" id="UP000248423"/>
    </source>
</evidence>
<keyword evidence="1" id="KW-0472">Membrane</keyword>
<evidence type="ECO:0000313" key="2">
    <source>
        <dbReference type="EMBL" id="PYI00985.1"/>
    </source>
</evidence>
<dbReference type="EMBL" id="KZ826428">
    <property type="protein sequence ID" value="PYI00985.1"/>
    <property type="molecule type" value="Genomic_DNA"/>
</dbReference>
<proteinExistence type="predicted"/>
<reference evidence="2 3" key="1">
    <citation type="submission" date="2018-02" db="EMBL/GenBank/DDBJ databases">
        <title>The genomes of Aspergillus section Nigri reveals drivers in fungal speciation.</title>
        <authorList>
            <consortium name="DOE Joint Genome Institute"/>
            <person name="Vesth T.C."/>
            <person name="Nybo J."/>
            <person name="Theobald S."/>
            <person name="Brandl J."/>
            <person name="Frisvad J.C."/>
            <person name="Nielsen K.F."/>
            <person name="Lyhne E.K."/>
            <person name="Kogle M.E."/>
            <person name="Kuo A."/>
            <person name="Riley R."/>
            <person name="Clum A."/>
            <person name="Nolan M."/>
            <person name="Lipzen A."/>
            <person name="Salamov A."/>
            <person name="Henrissat B."/>
            <person name="Wiebenga A."/>
            <person name="De vries R.P."/>
            <person name="Grigoriev I.V."/>
            <person name="Mortensen U.H."/>
            <person name="Andersen M.R."/>
            <person name="Baker S.E."/>
        </authorList>
    </citation>
    <scope>NUCLEOTIDE SEQUENCE [LARGE SCALE GENOMIC DNA]</scope>
    <source>
        <strain evidence="2 3">CBS 121057</strain>
    </source>
</reference>
<protein>
    <submittedName>
        <fullName evidence="2">Uncharacterized protein</fullName>
    </submittedName>
</protein>
<keyword evidence="1" id="KW-0812">Transmembrane</keyword>
<gene>
    <name evidence="2" type="ORF">BO78DRAFT_27351</name>
</gene>
<name>A0A319DXY2_ASPSB</name>
<keyword evidence="1" id="KW-1133">Transmembrane helix</keyword>
<evidence type="ECO:0000256" key="1">
    <source>
        <dbReference type="SAM" id="Phobius"/>
    </source>
</evidence>
<dbReference type="VEuPathDB" id="FungiDB:BO78DRAFT_27351"/>
<organism evidence="2 3">
    <name type="scientific">Aspergillus sclerotiicarbonarius (strain CBS 121057 / IBT 28362)</name>
    <dbReference type="NCBI Taxonomy" id="1448318"/>
    <lineage>
        <taxon>Eukaryota</taxon>
        <taxon>Fungi</taxon>
        <taxon>Dikarya</taxon>
        <taxon>Ascomycota</taxon>
        <taxon>Pezizomycotina</taxon>
        <taxon>Eurotiomycetes</taxon>
        <taxon>Eurotiomycetidae</taxon>
        <taxon>Eurotiales</taxon>
        <taxon>Aspergillaceae</taxon>
        <taxon>Aspergillus</taxon>
        <taxon>Aspergillus subgen. Circumdati</taxon>
    </lineage>
</organism>
<sequence>MGPGSPASHSSALWLSLCYQLWIFPAVVSYFYSDTPMLSGKIAWYGQIREYDSGSHPHLVTTDWCYRECLSSFSLAALRMCTMSSVAFQLVHPPRLKPEIWLPVSIQP</sequence>
<accession>A0A319DXY2</accession>